<comment type="caution">
    <text evidence="1">The sequence shown here is derived from an EMBL/GenBank/DDBJ whole genome shotgun (WGS) entry which is preliminary data.</text>
</comment>
<reference evidence="2" key="1">
    <citation type="journal article" date="2023" name="G3 (Bethesda)">
        <title>Genome assembly and association tests identify interacting loci associated with vigor, precocity, and sex in interspecific pistachio rootstocks.</title>
        <authorList>
            <person name="Palmer W."/>
            <person name="Jacygrad E."/>
            <person name="Sagayaradj S."/>
            <person name="Cavanaugh K."/>
            <person name="Han R."/>
            <person name="Bertier L."/>
            <person name="Beede B."/>
            <person name="Kafkas S."/>
            <person name="Golino D."/>
            <person name="Preece J."/>
            <person name="Michelmore R."/>
        </authorList>
    </citation>
    <scope>NUCLEOTIDE SEQUENCE [LARGE SCALE GENOMIC DNA]</scope>
</reference>
<gene>
    <name evidence="1" type="ORF">Patl1_10740</name>
</gene>
<keyword evidence="2" id="KW-1185">Reference proteome</keyword>
<dbReference type="EMBL" id="CM047908">
    <property type="protein sequence ID" value="KAJ0082322.1"/>
    <property type="molecule type" value="Genomic_DNA"/>
</dbReference>
<sequence length="66" mass="7677">MMEIGAKPHFWAVIRFLQTSCMSILIPKVFDMWKNVEKSHINESNYENIIGLLCEECLMEEVVCAL</sequence>
<evidence type="ECO:0000313" key="1">
    <source>
        <dbReference type="EMBL" id="KAJ0082322.1"/>
    </source>
</evidence>
<evidence type="ECO:0000313" key="2">
    <source>
        <dbReference type="Proteomes" id="UP001164250"/>
    </source>
</evidence>
<protein>
    <submittedName>
        <fullName evidence="1">Uncharacterized protein</fullName>
    </submittedName>
</protein>
<dbReference type="Proteomes" id="UP001164250">
    <property type="component" value="Chromosome 12"/>
</dbReference>
<proteinExistence type="predicted"/>
<organism evidence="1 2">
    <name type="scientific">Pistacia atlantica</name>
    <dbReference type="NCBI Taxonomy" id="434234"/>
    <lineage>
        <taxon>Eukaryota</taxon>
        <taxon>Viridiplantae</taxon>
        <taxon>Streptophyta</taxon>
        <taxon>Embryophyta</taxon>
        <taxon>Tracheophyta</taxon>
        <taxon>Spermatophyta</taxon>
        <taxon>Magnoliopsida</taxon>
        <taxon>eudicotyledons</taxon>
        <taxon>Gunneridae</taxon>
        <taxon>Pentapetalae</taxon>
        <taxon>rosids</taxon>
        <taxon>malvids</taxon>
        <taxon>Sapindales</taxon>
        <taxon>Anacardiaceae</taxon>
        <taxon>Pistacia</taxon>
    </lineage>
</organism>
<name>A0ACC1A5J4_9ROSI</name>
<accession>A0ACC1A5J4</accession>